<evidence type="ECO:0000313" key="10">
    <source>
        <dbReference type="Proteomes" id="UP000694382"/>
    </source>
</evidence>
<keyword evidence="10" id="KW-1185">Reference proteome</keyword>
<sequence>VTLWGGEVTLWGDTLGRGVTLWGGGDTLGREGVTLWAPSGFGVPDLGSLTPGFGVPLHHPPGFGVPDLGSPFPAIFGVPDPPRAPFQPPHISTVDANESEEVRQFRRLFTQLAGEDMEVSPTELMNILNRVVTRQLGDPPKIPRDPPQNPPCPPPDPDLKTDGFGLDTCRSMVAVMDVPRNFGAILGDFGGILQGPPRAHTTGKLGFEEFKYLWNNIKKWQCVYKQFDTDRSGTIGPQELPGAFEAAGFRLPPPLWAVLGRRYGDEGGNLDFDNFISCLVRLDAMFQLLKFGGIQNWGGIPEFQGKNPGEIVKFRGNPKIWGRIAFEIGEKPKIRRRPQIRGKTKIREEIAKFTEEILKFGGGNC</sequence>
<keyword evidence="6" id="KW-0106">Calcium</keyword>
<name>A0A8U8B428_GEOPR</name>
<reference evidence="9" key="1">
    <citation type="submission" date="2025-08" db="UniProtKB">
        <authorList>
            <consortium name="Ensembl"/>
        </authorList>
    </citation>
    <scope>IDENTIFICATION</scope>
</reference>
<reference evidence="9" key="2">
    <citation type="submission" date="2025-09" db="UniProtKB">
        <authorList>
            <consortium name="Ensembl"/>
        </authorList>
    </citation>
    <scope>IDENTIFICATION</scope>
</reference>
<dbReference type="PANTHER" id="PTHR46735:SF3">
    <property type="entry name" value="CALPAIN SMALL SUBUNIT 1-RELATED"/>
    <property type="match status" value="1"/>
</dbReference>
<proteinExistence type="predicted"/>
<evidence type="ECO:0000256" key="8">
    <source>
        <dbReference type="SAM" id="MobiDB-lite"/>
    </source>
</evidence>
<organism evidence="9 10">
    <name type="scientific">Geospiza parvula</name>
    <name type="common">Small tree-finch</name>
    <name type="synonym">Camarhynchus parvulus</name>
    <dbReference type="NCBI Taxonomy" id="87175"/>
    <lineage>
        <taxon>Eukaryota</taxon>
        <taxon>Metazoa</taxon>
        <taxon>Chordata</taxon>
        <taxon>Craniata</taxon>
        <taxon>Vertebrata</taxon>
        <taxon>Euteleostomi</taxon>
        <taxon>Archelosauria</taxon>
        <taxon>Archosauria</taxon>
        <taxon>Dinosauria</taxon>
        <taxon>Saurischia</taxon>
        <taxon>Theropoda</taxon>
        <taxon>Coelurosauria</taxon>
        <taxon>Aves</taxon>
        <taxon>Neognathae</taxon>
        <taxon>Neoaves</taxon>
        <taxon>Telluraves</taxon>
        <taxon>Australaves</taxon>
        <taxon>Passeriformes</taxon>
        <taxon>Thraupidae</taxon>
        <taxon>Camarhynchus</taxon>
    </lineage>
</organism>
<dbReference type="AlphaFoldDB" id="A0A8U8B428"/>
<comment type="subcellular location">
    <subcellularLocation>
        <location evidence="2">Cytoplasm</location>
    </subcellularLocation>
    <subcellularLocation>
        <location evidence="1">Endomembrane system</location>
    </subcellularLocation>
</comment>
<dbReference type="GO" id="GO:0012505">
    <property type="term" value="C:endomembrane system"/>
    <property type="evidence" value="ECO:0007669"/>
    <property type="project" value="UniProtKB-SubCell"/>
</dbReference>
<keyword evidence="4" id="KW-0479">Metal-binding</keyword>
<evidence type="ECO:0000256" key="4">
    <source>
        <dbReference type="ARBA" id="ARBA00022723"/>
    </source>
</evidence>
<dbReference type="PANTHER" id="PTHR46735">
    <property type="entry name" value="CALPAIN, SMALL SUBUNIT 1 A-RELATED"/>
    <property type="match status" value="1"/>
</dbReference>
<dbReference type="SUPFAM" id="SSF47473">
    <property type="entry name" value="EF-hand"/>
    <property type="match status" value="1"/>
</dbReference>
<evidence type="ECO:0000256" key="5">
    <source>
        <dbReference type="ARBA" id="ARBA00022737"/>
    </source>
</evidence>
<evidence type="ECO:0000256" key="3">
    <source>
        <dbReference type="ARBA" id="ARBA00022490"/>
    </source>
</evidence>
<evidence type="ECO:0000256" key="7">
    <source>
        <dbReference type="ARBA" id="ARBA00023136"/>
    </source>
</evidence>
<dbReference type="InterPro" id="IPR018247">
    <property type="entry name" value="EF_Hand_1_Ca_BS"/>
</dbReference>
<evidence type="ECO:0000256" key="2">
    <source>
        <dbReference type="ARBA" id="ARBA00004496"/>
    </source>
</evidence>
<dbReference type="Proteomes" id="UP000694382">
    <property type="component" value="Unassembled WGS sequence"/>
</dbReference>
<dbReference type="GO" id="GO:0110158">
    <property type="term" value="C:calpain complex"/>
    <property type="evidence" value="ECO:0007669"/>
    <property type="project" value="TreeGrafter"/>
</dbReference>
<dbReference type="PROSITE" id="PS50222">
    <property type="entry name" value="EF_HAND_2"/>
    <property type="match status" value="1"/>
</dbReference>
<dbReference type="GO" id="GO:0005509">
    <property type="term" value="F:calcium ion binding"/>
    <property type="evidence" value="ECO:0007669"/>
    <property type="project" value="InterPro"/>
</dbReference>
<protein>
    <submittedName>
        <fullName evidence="9">Uncharacterized protein</fullName>
    </submittedName>
</protein>
<keyword evidence="7" id="KW-0472">Membrane</keyword>
<dbReference type="InterPro" id="IPR011992">
    <property type="entry name" value="EF-hand-dom_pair"/>
</dbReference>
<feature type="compositionally biased region" description="Pro residues" evidence="8">
    <location>
        <begin position="145"/>
        <end position="156"/>
    </location>
</feature>
<dbReference type="InterPro" id="IPR002048">
    <property type="entry name" value="EF_hand_dom"/>
</dbReference>
<dbReference type="PROSITE" id="PS00018">
    <property type="entry name" value="EF_HAND_1"/>
    <property type="match status" value="1"/>
</dbReference>
<evidence type="ECO:0000256" key="6">
    <source>
        <dbReference type="ARBA" id="ARBA00022837"/>
    </source>
</evidence>
<keyword evidence="5" id="KW-0677">Repeat</keyword>
<feature type="region of interest" description="Disordered" evidence="8">
    <location>
        <begin position="136"/>
        <end position="162"/>
    </location>
</feature>
<evidence type="ECO:0000256" key="1">
    <source>
        <dbReference type="ARBA" id="ARBA00004308"/>
    </source>
</evidence>
<accession>A0A8U8B428</accession>
<dbReference type="Gene3D" id="1.10.238.10">
    <property type="entry name" value="EF-hand"/>
    <property type="match status" value="1"/>
</dbReference>
<dbReference type="Ensembl" id="ENSCPVT00000024670.1">
    <property type="protein sequence ID" value="ENSCPVP00000024578.1"/>
    <property type="gene ID" value="ENSCPVG00000017577.1"/>
</dbReference>
<keyword evidence="3" id="KW-0963">Cytoplasm</keyword>
<evidence type="ECO:0000313" key="9">
    <source>
        <dbReference type="Ensembl" id="ENSCPVP00000024578.1"/>
    </source>
</evidence>